<evidence type="ECO:0000256" key="1">
    <source>
        <dbReference type="SAM" id="Phobius"/>
    </source>
</evidence>
<keyword evidence="1" id="KW-0472">Membrane</keyword>
<dbReference type="InterPro" id="IPR040346">
    <property type="entry name" value="GEX1/Brambleberry"/>
</dbReference>
<dbReference type="EMBL" id="JAHFZB010000003">
    <property type="protein sequence ID" value="KAK6492125.1"/>
    <property type="molecule type" value="Genomic_DNA"/>
</dbReference>
<protein>
    <submittedName>
        <fullName evidence="2">Protein brambleberry</fullName>
    </submittedName>
</protein>
<evidence type="ECO:0000313" key="3">
    <source>
        <dbReference type="Proteomes" id="UP001369086"/>
    </source>
</evidence>
<feature type="transmembrane region" description="Helical" evidence="1">
    <location>
        <begin position="20"/>
        <end position="40"/>
    </location>
</feature>
<keyword evidence="1" id="KW-1133">Transmembrane helix</keyword>
<proteinExistence type="predicted"/>
<sequence>MCLQQVRMAFLVNSSLVARALVLGVLCGRVGLVVAFFGWMKETPTTVEPPPAVVSANTHGETPPFEMTTADDRFLAEAKQLELSPLDSCHYKVIAQLKSSCSGLSEEEIAKLGVVLFNCQAEVEGRKTYPCTPEMTIKECTEPMDADTWNAYHIVSNRARSVCYTTRQQHFKRRTEVTVNSLVATATSQLEAMRVLKDGQAELKELTASSLEKVLSSQSSLLEQQGALQQGQEELESSIDINLERLAQEKALIASGHQLVAQLIEGITHRMDNVSKHLKGQGEDLQEGHQAILADLAEVRSRAQDIYSKIDSNLSGFLRYQNRTTRYFEQLMGNLQRMNSTLGTLLHYMDRMQGSVESRLQHIQGFIGWVGVNLSAVSTCVLHTGYFLLAALLMTFLQTPGLPRAMLLVLVVLNALSELNQQPAMDFRSLTILLVLAAIGNWFLLRLVSGCSAVTRRRSQAALPASSTVPSSETLRPVGWPLASTPNRDLADVKDDLPALEQDSCLFDEGSLVDLSLQGAEPLPPRLLKMCPRSEGTPSHSTPLLKKRTSLPVMALEGVPQRHLGSLLDGISESRLGSPNQSMGSNGSMSGRQLCSGITKTGLLCKKRAVRGWEFCHVHEAGQASYTS</sequence>
<reference evidence="2 3" key="1">
    <citation type="submission" date="2021-05" db="EMBL/GenBank/DDBJ databases">
        <authorList>
            <person name="Zahm M."/>
            <person name="Klopp C."/>
            <person name="Cabau C."/>
            <person name="Kuhl H."/>
            <person name="Suciu R."/>
            <person name="Ciorpac M."/>
            <person name="Holostenco D."/>
            <person name="Gessner J."/>
            <person name="Wuertz S."/>
            <person name="Hohne C."/>
            <person name="Stock M."/>
            <person name="Gislard M."/>
            <person name="Lluch J."/>
            <person name="Milhes M."/>
            <person name="Lampietro C."/>
            <person name="Lopez Roques C."/>
            <person name="Donnadieu C."/>
            <person name="Du K."/>
            <person name="Schartl M."/>
            <person name="Guiguen Y."/>
        </authorList>
    </citation>
    <scope>NUCLEOTIDE SEQUENCE [LARGE SCALE GENOMIC DNA]</scope>
    <source>
        <strain evidence="2">Hh-F2</strain>
        <tissue evidence="2">Blood</tissue>
    </source>
</reference>
<dbReference type="PANTHER" id="PTHR33538:SF1">
    <property type="entry name" value="PROTEIN BRAMBLEBERRY"/>
    <property type="match status" value="1"/>
</dbReference>
<keyword evidence="3" id="KW-1185">Reference proteome</keyword>
<dbReference type="PANTHER" id="PTHR33538">
    <property type="entry name" value="PROTEIN GAMETE EXPRESSED 1"/>
    <property type="match status" value="1"/>
</dbReference>
<gene>
    <name evidence="2" type="ORF">HHUSO_G4388</name>
</gene>
<feature type="transmembrane region" description="Helical" evidence="1">
    <location>
        <begin position="366"/>
        <end position="389"/>
    </location>
</feature>
<comment type="caution">
    <text evidence="2">The sequence shown here is derived from an EMBL/GenBank/DDBJ whole genome shotgun (WGS) entry which is preliminary data.</text>
</comment>
<feature type="transmembrane region" description="Helical" evidence="1">
    <location>
        <begin position="429"/>
        <end position="448"/>
    </location>
</feature>
<evidence type="ECO:0000313" key="2">
    <source>
        <dbReference type="EMBL" id="KAK6492125.1"/>
    </source>
</evidence>
<keyword evidence="1" id="KW-0812">Transmembrane</keyword>
<organism evidence="2 3">
    <name type="scientific">Huso huso</name>
    <name type="common">Beluga</name>
    <name type="synonym">Acipenser huso</name>
    <dbReference type="NCBI Taxonomy" id="61971"/>
    <lineage>
        <taxon>Eukaryota</taxon>
        <taxon>Metazoa</taxon>
        <taxon>Chordata</taxon>
        <taxon>Craniata</taxon>
        <taxon>Vertebrata</taxon>
        <taxon>Euteleostomi</taxon>
        <taxon>Actinopterygii</taxon>
        <taxon>Chondrostei</taxon>
        <taxon>Acipenseriformes</taxon>
        <taxon>Acipenseridae</taxon>
        <taxon>Huso</taxon>
    </lineage>
</organism>
<accession>A0ABR1A4W4</accession>
<dbReference type="Proteomes" id="UP001369086">
    <property type="component" value="Unassembled WGS sequence"/>
</dbReference>
<name>A0ABR1A4W4_HUSHU</name>